<dbReference type="Proteomes" id="UP000824755">
    <property type="component" value="Chromosome"/>
</dbReference>
<sequence length="244" mass="26335">MRLNRAYIDQALVPGKPFDLPEAVAAHWLRVLRMRVGDSAIVFNGSGIEADVVLRSLDKRHATVEVVAIRDGIAESPFRITLLQGVARGEKMDMILQKATELGVHAFVPVFSDRSEVKLDGERAAKRLQHWRGVVVAACEQSWRSYLPAVSSPVSLRAACAALDSRQRLILDPEANDATRNALPADATDCVIAVGPEGGWSALDLGVLQAADFKGVRLGPRILRTETAGIAAIAALQSHYGDLV</sequence>
<comment type="subcellular location">
    <subcellularLocation>
        <location evidence="1 12">Cytoplasm</location>
    </subcellularLocation>
</comment>
<dbReference type="PANTHER" id="PTHR30027">
    <property type="entry name" value="RIBOSOMAL RNA SMALL SUBUNIT METHYLTRANSFERASE E"/>
    <property type="match status" value="1"/>
</dbReference>
<gene>
    <name evidence="15" type="ORF">H8L67_02940</name>
</gene>
<dbReference type="CDD" id="cd18084">
    <property type="entry name" value="RsmE-like"/>
    <property type="match status" value="1"/>
</dbReference>
<dbReference type="PANTHER" id="PTHR30027:SF3">
    <property type="entry name" value="16S RRNA (URACIL(1498)-N(3))-METHYLTRANSFERASE"/>
    <property type="match status" value="1"/>
</dbReference>
<dbReference type="GO" id="GO:0008168">
    <property type="term" value="F:methyltransferase activity"/>
    <property type="evidence" value="ECO:0007669"/>
    <property type="project" value="UniProtKB-KW"/>
</dbReference>
<evidence type="ECO:0000256" key="3">
    <source>
        <dbReference type="ARBA" id="ARBA00012328"/>
    </source>
</evidence>
<evidence type="ECO:0000259" key="14">
    <source>
        <dbReference type="Pfam" id="PF20260"/>
    </source>
</evidence>
<dbReference type="GO" id="GO:0032259">
    <property type="term" value="P:methylation"/>
    <property type="evidence" value="ECO:0007669"/>
    <property type="project" value="UniProtKB-KW"/>
</dbReference>
<protein>
    <recommendedName>
        <fullName evidence="4 12">Ribosomal RNA small subunit methyltransferase E</fullName>
        <ecNumber evidence="3 12">2.1.1.193</ecNumber>
    </recommendedName>
</protein>
<dbReference type="Gene3D" id="3.40.1280.10">
    <property type="match status" value="1"/>
</dbReference>
<proteinExistence type="inferred from homology"/>
<dbReference type="InterPro" id="IPR046887">
    <property type="entry name" value="RsmE_PUA-like"/>
</dbReference>
<dbReference type="PIRSF" id="PIRSF015601">
    <property type="entry name" value="MTase_slr0722"/>
    <property type="match status" value="1"/>
</dbReference>
<evidence type="ECO:0000256" key="12">
    <source>
        <dbReference type="PIRNR" id="PIRNR015601"/>
    </source>
</evidence>
<evidence type="ECO:0000256" key="6">
    <source>
        <dbReference type="ARBA" id="ARBA00022552"/>
    </source>
</evidence>
<dbReference type="NCBIfam" id="NF008692">
    <property type="entry name" value="PRK11713.1-5"/>
    <property type="match status" value="1"/>
</dbReference>
<dbReference type="InterPro" id="IPR046886">
    <property type="entry name" value="RsmE_MTase_dom"/>
</dbReference>
<evidence type="ECO:0000256" key="4">
    <source>
        <dbReference type="ARBA" id="ARBA00013673"/>
    </source>
</evidence>
<dbReference type="SUPFAM" id="SSF88697">
    <property type="entry name" value="PUA domain-like"/>
    <property type="match status" value="1"/>
</dbReference>
<keyword evidence="7 12" id="KW-0489">Methyltransferase</keyword>
<feature type="domain" description="Ribosomal RNA small subunit methyltransferase E methyltransferase" evidence="13">
    <location>
        <begin position="75"/>
        <end position="237"/>
    </location>
</feature>
<organism evidence="15 16">
    <name type="scientific">Lysobacter soyae</name>
    <dbReference type="NCBI Taxonomy" id="2764185"/>
    <lineage>
        <taxon>Bacteria</taxon>
        <taxon>Pseudomonadati</taxon>
        <taxon>Pseudomonadota</taxon>
        <taxon>Gammaproteobacteria</taxon>
        <taxon>Lysobacterales</taxon>
        <taxon>Lysobacteraceae</taxon>
        <taxon>Lysobacter</taxon>
    </lineage>
</organism>
<dbReference type="RefSeq" id="WP_220380294.1">
    <property type="nucleotide sequence ID" value="NZ_CP080544.1"/>
</dbReference>
<evidence type="ECO:0000256" key="1">
    <source>
        <dbReference type="ARBA" id="ARBA00004496"/>
    </source>
</evidence>
<dbReference type="Gene3D" id="2.40.240.20">
    <property type="entry name" value="Hypothetical PUA domain-like, domain 1"/>
    <property type="match status" value="1"/>
</dbReference>
<evidence type="ECO:0000256" key="9">
    <source>
        <dbReference type="ARBA" id="ARBA00022691"/>
    </source>
</evidence>
<dbReference type="InterPro" id="IPR029028">
    <property type="entry name" value="Alpha/beta_knot_MTases"/>
</dbReference>
<comment type="function">
    <text evidence="10 12">Specifically methylates the N3 position of the uracil ring of uridine 1498 (m3U1498) in 16S rRNA. Acts on the fully assembled 30S ribosomal subunit.</text>
</comment>
<name>A0ABX8WRL2_9GAMM</name>
<dbReference type="InterPro" id="IPR015947">
    <property type="entry name" value="PUA-like_sf"/>
</dbReference>
<evidence type="ECO:0000256" key="11">
    <source>
        <dbReference type="ARBA" id="ARBA00047944"/>
    </source>
</evidence>
<evidence type="ECO:0000259" key="13">
    <source>
        <dbReference type="Pfam" id="PF04452"/>
    </source>
</evidence>
<dbReference type="SUPFAM" id="SSF75217">
    <property type="entry name" value="alpha/beta knot"/>
    <property type="match status" value="1"/>
</dbReference>
<evidence type="ECO:0000256" key="7">
    <source>
        <dbReference type="ARBA" id="ARBA00022603"/>
    </source>
</evidence>
<keyword evidence="9 12" id="KW-0949">S-adenosyl-L-methionine</keyword>
<accession>A0ABX8WRL2</accession>
<dbReference type="InterPro" id="IPR029026">
    <property type="entry name" value="tRNA_m1G_MTases_N"/>
</dbReference>
<keyword evidence="5 12" id="KW-0963">Cytoplasm</keyword>
<dbReference type="NCBIfam" id="TIGR00046">
    <property type="entry name" value="RsmE family RNA methyltransferase"/>
    <property type="match status" value="1"/>
</dbReference>
<feature type="domain" description="Ribosomal RNA small subunit methyltransferase E PUA-like" evidence="14">
    <location>
        <begin position="27"/>
        <end position="66"/>
    </location>
</feature>
<dbReference type="EC" id="2.1.1.193" evidence="3 12"/>
<reference evidence="15 16" key="1">
    <citation type="submission" date="2021-08" db="EMBL/GenBank/DDBJ databases">
        <title>Lysobacter sp. strain CJ11 Genome sequencing and assembly.</title>
        <authorList>
            <person name="Kim I."/>
        </authorList>
    </citation>
    <scope>NUCLEOTIDE SEQUENCE [LARGE SCALE GENOMIC DNA]</scope>
    <source>
        <strain evidence="15 16">CJ11</strain>
    </source>
</reference>
<dbReference type="Pfam" id="PF04452">
    <property type="entry name" value="Methyltrans_RNA"/>
    <property type="match status" value="1"/>
</dbReference>
<evidence type="ECO:0000256" key="8">
    <source>
        <dbReference type="ARBA" id="ARBA00022679"/>
    </source>
</evidence>
<comment type="similarity">
    <text evidence="2 12">Belongs to the RNA methyltransferase RsmE family.</text>
</comment>
<evidence type="ECO:0000256" key="10">
    <source>
        <dbReference type="ARBA" id="ARBA00025699"/>
    </source>
</evidence>
<keyword evidence="8 12" id="KW-0808">Transferase</keyword>
<keyword evidence="6 12" id="KW-0698">rRNA processing</keyword>
<evidence type="ECO:0000313" key="15">
    <source>
        <dbReference type="EMBL" id="QYR53478.1"/>
    </source>
</evidence>
<dbReference type="EMBL" id="CP080544">
    <property type="protein sequence ID" value="QYR53478.1"/>
    <property type="molecule type" value="Genomic_DNA"/>
</dbReference>
<evidence type="ECO:0000313" key="16">
    <source>
        <dbReference type="Proteomes" id="UP000824755"/>
    </source>
</evidence>
<dbReference type="InterPro" id="IPR006700">
    <property type="entry name" value="RsmE"/>
</dbReference>
<evidence type="ECO:0000256" key="2">
    <source>
        <dbReference type="ARBA" id="ARBA00005528"/>
    </source>
</evidence>
<comment type="catalytic activity">
    <reaction evidence="11 12">
        <text>uridine(1498) in 16S rRNA + S-adenosyl-L-methionine = N(3)-methyluridine(1498) in 16S rRNA + S-adenosyl-L-homocysteine + H(+)</text>
        <dbReference type="Rhea" id="RHEA:42920"/>
        <dbReference type="Rhea" id="RHEA-COMP:10283"/>
        <dbReference type="Rhea" id="RHEA-COMP:10284"/>
        <dbReference type="ChEBI" id="CHEBI:15378"/>
        <dbReference type="ChEBI" id="CHEBI:57856"/>
        <dbReference type="ChEBI" id="CHEBI:59789"/>
        <dbReference type="ChEBI" id="CHEBI:65315"/>
        <dbReference type="ChEBI" id="CHEBI:74502"/>
        <dbReference type="EC" id="2.1.1.193"/>
    </reaction>
</comment>
<evidence type="ECO:0000256" key="5">
    <source>
        <dbReference type="ARBA" id="ARBA00022490"/>
    </source>
</evidence>
<dbReference type="Pfam" id="PF20260">
    <property type="entry name" value="PUA_4"/>
    <property type="match status" value="1"/>
</dbReference>
<keyword evidence="16" id="KW-1185">Reference proteome</keyword>